<dbReference type="SUPFAM" id="SSF117856">
    <property type="entry name" value="AF0104/ALDC/Ptd012-like"/>
    <property type="match status" value="1"/>
</dbReference>
<feature type="domain" description="PPC" evidence="7">
    <location>
        <begin position="123"/>
        <end position="270"/>
    </location>
</feature>
<feature type="region of interest" description="Disordered" evidence="6">
    <location>
        <begin position="297"/>
        <end position="340"/>
    </location>
</feature>
<feature type="compositionally biased region" description="Polar residues" evidence="6">
    <location>
        <begin position="1"/>
        <end position="13"/>
    </location>
</feature>
<feature type="compositionally biased region" description="Gly residues" evidence="6">
    <location>
        <begin position="49"/>
        <end position="62"/>
    </location>
</feature>
<feature type="compositionally biased region" description="Polar residues" evidence="6">
    <location>
        <begin position="297"/>
        <end position="307"/>
    </location>
</feature>
<comment type="subcellular location">
    <subcellularLocation>
        <location evidence="5">Nucleus</location>
    </subcellularLocation>
</comment>
<evidence type="ECO:0000256" key="6">
    <source>
        <dbReference type="SAM" id="MobiDB-lite"/>
    </source>
</evidence>
<evidence type="ECO:0000256" key="4">
    <source>
        <dbReference type="ARBA" id="ARBA00023163"/>
    </source>
</evidence>
<dbReference type="AlphaFoldDB" id="A0AAW2QRG2"/>
<keyword evidence="3 5" id="KW-0238">DNA-binding</keyword>
<dbReference type="EMBL" id="JACGWK010000002">
    <property type="protein sequence ID" value="KAL0370150.1"/>
    <property type="molecule type" value="Genomic_DNA"/>
</dbReference>
<dbReference type="GO" id="GO:0003680">
    <property type="term" value="F:minor groove of adenine-thymine-rich DNA binding"/>
    <property type="evidence" value="ECO:0007669"/>
    <property type="project" value="UniProtKB-UniRule"/>
</dbReference>
<dbReference type="PROSITE" id="PS51742">
    <property type="entry name" value="PPC"/>
    <property type="match status" value="1"/>
</dbReference>
<proteinExistence type="predicted"/>
<name>A0AAW2QRG2_9LAMI</name>
<keyword evidence="2 5" id="KW-0805">Transcription regulation</keyword>
<dbReference type="InterPro" id="IPR005175">
    <property type="entry name" value="PPC_dom"/>
</dbReference>
<accession>A0AAW2QRG2</accession>
<comment type="caution">
    <text evidence="8">The sequence shown here is derived from an EMBL/GenBank/DDBJ whole genome shotgun (WGS) entry which is preliminary data.</text>
</comment>
<keyword evidence="5" id="KW-0539">Nucleus</keyword>
<reference evidence="8" key="1">
    <citation type="submission" date="2020-06" db="EMBL/GenBank/DDBJ databases">
        <authorList>
            <person name="Li T."/>
            <person name="Hu X."/>
            <person name="Zhang T."/>
            <person name="Song X."/>
            <person name="Zhang H."/>
            <person name="Dai N."/>
            <person name="Sheng W."/>
            <person name="Hou X."/>
            <person name="Wei L."/>
        </authorList>
    </citation>
    <scope>NUCLEOTIDE SEQUENCE</scope>
    <source>
        <strain evidence="8">G01</strain>
        <tissue evidence="8">Leaf</tissue>
    </source>
</reference>
<dbReference type="PRINTS" id="PR00929">
    <property type="entry name" value="ATHOOK"/>
</dbReference>
<evidence type="ECO:0000256" key="3">
    <source>
        <dbReference type="ARBA" id="ARBA00023125"/>
    </source>
</evidence>
<evidence type="ECO:0000256" key="2">
    <source>
        <dbReference type="ARBA" id="ARBA00023015"/>
    </source>
</evidence>
<dbReference type="CDD" id="cd11378">
    <property type="entry name" value="DUF296"/>
    <property type="match status" value="1"/>
</dbReference>
<dbReference type="PANTHER" id="PTHR31500:SF96">
    <property type="entry name" value="AT-HOOK MOTIF NUCLEAR-LOCALIZED PROTEIN 7"/>
    <property type="match status" value="1"/>
</dbReference>
<evidence type="ECO:0000313" key="8">
    <source>
        <dbReference type="EMBL" id="KAL0370150.1"/>
    </source>
</evidence>
<dbReference type="Pfam" id="PF03479">
    <property type="entry name" value="PCC"/>
    <property type="match status" value="1"/>
</dbReference>
<comment type="domain">
    <text evidence="5">The PPC domain mediates interactions between AHL proteins.</text>
</comment>
<protein>
    <recommendedName>
        <fullName evidence="5">AT-hook motif nuclear-localized protein</fullName>
    </recommendedName>
</protein>
<feature type="region of interest" description="Disordered" evidence="6">
    <location>
        <begin position="41"/>
        <end position="108"/>
    </location>
</feature>
<evidence type="ECO:0000256" key="1">
    <source>
        <dbReference type="ARBA" id="ARBA00003687"/>
    </source>
</evidence>
<feature type="region of interest" description="Disordered" evidence="6">
    <location>
        <begin position="1"/>
        <end position="23"/>
    </location>
</feature>
<dbReference type="PANTHER" id="PTHR31500">
    <property type="entry name" value="AT-HOOK MOTIF NUCLEAR-LOCALIZED PROTEIN 9"/>
    <property type="match status" value="1"/>
</dbReference>
<organism evidence="8">
    <name type="scientific">Sesamum angustifolium</name>
    <dbReference type="NCBI Taxonomy" id="2727405"/>
    <lineage>
        <taxon>Eukaryota</taxon>
        <taxon>Viridiplantae</taxon>
        <taxon>Streptophyta</taxon>
        <taxon>Embryophyta</taxon>
        <taxon>Tracheophyta</taxon>
        <taxon>Spermatophyta</taxon>
        <taxon>Magnoliopsida</taxon>
        <taxon>eudicotyledons</taxon>
        <taxon>Gunneridae</taxon>
        <taxon>Pentapetalae</taxon>
        <taxon>asterids</taxon>
        <taxon>lamiids</taxon>
        <taxon>Lamiales</taxon>
        <taxon>Pedaliaceae</taxon>
        <taxon>Sesamum</taxon>
    </lineage>
</organism>
<evidence type="ECO:0000259" key="7">
    <source>
        <dbReference type="PROSITE" id="PS51742"/>
    </source>
</evidence>
<keyword evidence="4 5" id="KW-0804">Transcription</keyword>
<evidence type="ECO:0000256" key="5">
    <source>
        <dbReference type="RuleBase" id="RU367031"/>
    </source>
</evidence>
<sequence>MEGDNSNSNTVPQMGTAAEPRVLPVSEGVEVAGGLEEKLNYVGGDDGHGGAAVGASGGGGELSGKRKRGRPRKQPAVELQREFMVVPESSASPQKRGRGRPKGSGKWQTLAASLGETAAESAGSNFTPHTITIQPGENIVQTICSFSQRASESICILSASGTVSSAEILRPGFPITPISLVILLRQGRFEIVSLTGSHSNNAAGGGHGKICLLSVQLANPDGGLFGGAVAGSLIAGGPTQMHHLLIYFAYKSVLNELFTSRQKFREQPKVQHHIEPSKPNQAAVAVSLQTANGTFPDSEMNGLSLSTAPLVPAPPVDGMDKGMNGPDVNHASPQPFDWNSLQSSAHMSQHVLPSDVNTGAAD</sequence>
<comment type="function">
    <text evidence="1 5">Transcription factor that specifically binds AT-rich DNA sequences related to the nuclear matrix attachment regions (MARs).</text>
</comment>
<reference evidence="8" key="2">
    <citation type="journal article" date="2024" name="Plant">
        <title>Genomic evolution and insights into agronomic trait innovations of Sesamum species.</title>
        <authorList>
            <person name="Miao H."/>
            <person name="Wang L."/>
            <person name="Qu L."/>
            <person name="Liu H."/>
            <person name="Sun Y."/>
            <person name="Le M."/>
            <person name="Wang Q."/>
            <person name="Wei S."/>
            <person name="Zheng Y."/>
            <person name="Lin W."/>
            <person name="Duan Y."/>
            <person name="Cao H."/>
            <person name="Xiong S."/>
            <person name="Wang X."/>
            <person name="Wei L."/>
            <person name="Li C."/>
            <person name="Ma Q."/>
            <person name="Ju M."/>
            <person name="Zhao R."/>
            <person name="Li G."/>
            <person name="Mu C."/>
            <person name="Tian Q."/>
            <person name="Mei H."/>
            <person name="Zhang T."/>
            <person name="Gao T."/>
            <person name="Zhang H."/>
        </authorList>
    </citation>
    <scope>NUCLEOTIDE SEQUENCE</scope>
    <source>
        <strain evidence="8">G01</strain>
    </source>
</reference>
<gene>
    <name evidence="8" type="ORF">Sangu_0333100</name>
</gene>
<dbReference type="InterPro" id="IPR017956">
    <property type="entry name" value="AT_hook_DNA-bd_motif"/>
</dbReference>
<dbReference type="InterPro" id="IPR039605">
    <property type="entry name" value="AHL"/>
</dbReference>
<dbReference type="Gene3D" id="3.30.1330.80">
    <property type="entry name" value="Hypothetical protein, similar to alpha- acetolactate decarboxylase, domain 2"/>
    <property type="match status" value="1"/>
</dbReference>
<dbReference type="GO" id="GO:0005634">
    <property type="term" value="C:nucleus"/>
    <property type="evidence" value="ECO:0007669"/>
    <property type="project" value="UniProtKB-SubCell"/>
</dbReference>